<comment type="pathway">
    <text evidence="1">Cell wall biogenesis; peptidoglycan recycling.</text>
</comment>
<dbReference type="NCBIfam" id="NF007139">
    <property type="entry name" value="PRK09585.1-3"/>
    <property type="match status" value="1"/>
</dbReference>
<keyword evidence="1" id="KW-0547">Nucleotide-binding</keyword>
<dbReference type="EMBL" id="CP058627">
    <property type="protein sequence ID" value="QLG87687.1"/>
    <property type="molecule type" value="Genomic_DNA"/>
</dbReference>
<dbReference type="GO" id="GO:0006040">
    <property type="term" value="P:amino sugar metabolic process"/>
    <property type="evidence" value="ECO:0007669"/>
    <property type="project" value="InterPro"/>
</dbReference>
<dbReference type="PANTHER" id="PTHR30605:SF0">
    <property type="entry name" value="ANHYDRO-N-ACETYLMURAMIC ACID KINASE"/>
    <property type="match status" value="1"/>
</dbReference>
<dbReference type="InterPro" id="IPR043129">
    <property type="entry name" value="ATPase_NBD"/>
</dbReference>
<evidence type="ECO:0000313" key="3">
    <source>
        <dbReference type="Proteomes" id="UP000509597"/>
    </source>
</evidence>
<sequence>MTANPSPRYFIGLMTGTSLDGIDAVLVDFATPTPELIATHSADMPDELRADLMRLQSPSDNEIHLTHLAANAHSRVCADVVAHLLQQANITAAQIIAIGNHGQTIRHRPELGYTIQIGNNAALAEYTGITVVGDFRSRDIAAGGQGAPLVPAFHQAIFGTNHTNRVIVNIGGIANISWLGQDGYVSGFDSGPGNVLMDLWVQQHKGLHYDANGEWAASGRPDEGLLTQMLSDPYFSHPAPKSTGRDLFHRHWLESHLAQFNRAIKAEDVQATLAQLTASTIASAINSQGKVDEVFVCGGGAYNQYLMDCIAAQLACPVLSTANLGVDPSWVEAYAFAWLAMRCIDRQSGNLPAVTGAAGLRILGAIYPH</sequence>
<dbReference type="PANTHER" id="PTHR30605">
    <property type="entry name" value="ANHYDRO-N-ACETYLMURAMIC ACID KINASE"/>
    <property type="match status" value="1"/>
</dbReference>
<feature type="binding site" evidence="1">
    <location>
        <begin position="16"/>
        <end position="23"/>
    </location>
    <ligand>
        <name>ATP</name>
        <dbReference type="ChEBI" id="CHEBI:30616"/>
    </ligand>
</feature>
<reference evidence="2 3" key="1">
    <citation type="submission" date="2020-07" db="EMBL/GenBank/DDBJ databases">
        <title>Complete genome sequence of Chitinibacter sp. 2T18.</title>
        <authorList>
            <person name="Bae J.-W."/>
            <person name="Choi J.-W."/>
        </authorList>
    </citation>
    <scope>NUCLEOTIDE SEQUENCE [LARGE SCALE GENOMIC DNA]</scope>
    <source>
        <strain evidence="2 3">2T18</strain>
    </source>
</reference>
<comment type="function">
    <text evidence="1">Catalyzes the specific phosphorylation of 1,6-anhydro-N-acetylmuramic acid (anhMurNAc) with the simultaneous cleavage of the 1,6-anhydro ring, generating MurNAc-6-P. Is required for the utilization of anhMurNAc either imported from the medium or derived from its own cell wall murein, and thus plays a role in cell wall recycling.</text>
</comment>
<keyword evidence="1 2" id="KW-0808">Transferase</keyword>
<dbReference type="CDD" id="cd24050">
    <property type="entry name" value="ASKHA_NBD_ANMK"/>
    <property type="match status" value="1"/>
</dbReference>
<proteinExistence type="inferred from homology"/>
<keyword evidence="3" id="KW-1185">Reference proteome</keyword>
<dbReference type="GO" id="GO:0016301">
    <property type="term" value="F:kinase activity"/>
    <property type="evidence" value="ECO:0007669"/>
    <property type="project" value="UniProtKB-KW"/>
</dbReference>
<dbReference type="RefSeq" id="WP_179357768.1">
    <property type="nucleotide sequence ID" value="NZ_CP058627.1"/>
</dbReference>
<dbReference type="UniPathway" id="UPA00544"/>
<dbReference type="GO" id="GO:0005524">
    <property type="term" value="F:ATP binding"/>
    <property type="evidence" value="ECO:0007669"/>
    <property type="project" value="UniProtKB-UniRule"/>
</dbReference>
<comment type="pathway">
    <text evidence="1">Amino-sugar metabolism; 1,6-anhydro-N-acetylmuramate degradation.</text>
</comment>
<dbReference type="HAMAP" id="MF_01270">
    <property type="entry name" value="AnhMurNAc_kinase"/>
    <property type="match status" value="1"/>
</dbReference>
<dbReference type="GO" id="GO:0016773">
    <property type="term" value="F:phosphotransferase activity, alcohol group as acceptor"/>
    <property type="evidence" value="ECO:0007669"/>
    <property type="project" value="UniProtKB-UniRule"/>
</dbReference>
<dbReference type="AlphaFoldDB" id="A0A7H9BGF8"/>
<dbReference type="InterPro" id="IPR005338">
    <property type="entry name" value="Anhydro_N_Ac-Mur_kinase"/>
</dbReference>
<keyword evidence="1" id="KW-0119">Carbohydrate metabolism</keyword>
<protein>
    <recommendedName>
        <fullName evidence="1">Anhydro-N-acetylmuramic acid kinase</fullName>
        <ecNumber evidence="1">2.7.1.170</ecNumber>
    </recommendedName>
    <alternativeName>
        <fullName evidence="1">AnhMurNAc kinase</fullName>
    </alternativeName>
</protein>
<evidence type="ECO:0000313" key="2">
    <source>
        <dbReference type="EMBL" id="QLG87687.1"/>
    </source>
</evidence>
<keyword evidence="1 2" id="KW-0418">Kinase</keyword>
<organism evidence="2 3">
    <name type="scientific">Chitinibacter bivalviorum</name>
    <dbReference type="NCBI Taxonomy" id="2739434"/>
    <lineage>
        <taxon>Bacteria</taxon>
        <taxon>Pseudomonadati</taxon>
        <taxon>Pseudomonadota</taxon>
        <taxon>Betaproteobacteria</taxon>
        <taxon>Neisseriales</taxon>
        <taxon>Chitinibacteraceae</taxon>
        <taxon>Chitinibacter</taxon>
    </lineage>
</organism>
<dbReference type="Gene3D" id="3.30.420.40">
    <property type="match status" value="2"/>
</dbReference>
<dbReference type="GO" id="GO:0009254">
    <property type="term" value="P:peptidoglycan turnover"/>
    <property type="evidence" value="ECO:0007669"/>
    <property type="project" value="UniProtKB-UniRule"/>
</dbReference>
<dbReference type="SUPFAM" id="SSF53067">
    <property type="entry name" value="Actin-like ATPase domain"/>
    <property type="match status" value="1"/>
</dbReference>
<gene>
    <name evidence="1" type="primary">anmK</name>
    <name evidence="2" type="ORF">HQ393_05140</name>
</gene>
<keyword evidence="1" id="KW-0067">ATP-binding</keyword>
<comment type="similarity">
    <text evidence="1">Belongs to the anhydro-N-acetylmuramic acid kinase family.</text>
</comment>
<dbReference type="EC" id="2.7.1.170" evidence="1"/>
<accession>A0A7H9BGF8</accession>
<dbReference type="Proteomes" id="UP000509597">
    <property type="component" value="Chromosome"/>
</dbReference>
<dbReference type="KEGG" id="chiz:HQ393_05140"/>
<dbReference type="Pfam" id="PF03702">
    <property type="entry name" value="AnmK"/>
    <property type="match status" value="1"/>
</dbReference>
<dbReference type="UniPathway" id="UPA00343"/>
<dbReference type="GO" id="GO:0097175">
    <property type="term" value="P:1,6-anhydro-N-acetyl-beta-muramic acid catabolic process"/>
    <property type="evidence" value="ECO:0007669"/>
    <property type="project" value="UniProtKB-UniRule"/>
</dbReference>
<name>A0A7H9BGF8_9NEIS</name>
<evidence type="ECO:0000256" key="1">
    <source>
        <dbReference type="HAMAP-Rule" id="MF_01270"/>
    </source>
</evidence>
<comment type="catalytic activity">
    <reaction evidence="1">
        <text>1,6-anhydro-N-acetyl-beta-muramate + ATP + H2O = N-acetyl-D-muramate 6-phosphate + ADP + H(+)</text>
        <dbReference type="Rhea" id="RHEA:24952"/>
        <dbReference type="ChEBI" id="CHEBI:15377"/>
        <dbReference type="ChEBI" id="CHEBI:15378"/>
        <dbReference type="ChEBI" id="CHEBI:30616"/>
        <dbReference type="ChEBI" id="CHEBI:58690"/>
        <dbReference type="ChEBI" id="CHEBI:58722"/>
        <dbReference type="ChEBI" id="CHEBI:456216"/>
        <dbReference type="EC" id="2.7.1.170"/>
    </reaction>
</comment>